<feature type="compositionally biased region" description="Polar residues" evidence="4">
    <location>
        <begin position="59"/>
        <end position="70"/>
    </location>
</feature>
<evidence type="ECO:0000259" key="5">
    <source>
        <dbReference type="Pfam" id="PF07989"/>
    </source>
</evidence>
<evidence type="ECO:0000256" key="3">
    <source>
        <dbReference type="SAM" id="Coils"/>
    </source>
</evidence>
<evidence type="ECO:0000256" key="2">
    <source>
        <dbReference type="ARBA" id="ARBA00022490"/>
    </source>
</evidence>
<feature type="non-terminal residue" evidence="6">
    <location>
        <position position="163"/>
    </location>
</feature>
<feature type="region of interest" description="Disordered" evidence="4">
    <location>
        <begin position="144"/>
        <end position="163"/>
    </location>
</feature>
<accession>A0A0G4NE13</accession>
<dbReference type="EMBL" id="CVQI01034171">
    <property type="protein sequence ID" value="CRK44663.1"/>
    <property type="molecule type" value="Genomic_DNA"/>
</dbReference>
<feature type="coiled-coil region" evidence="3">
    <location>
        <begin position="85"/>
        <end position="119"/>
    </location>
</feature>
<evidence type="ECO:0000313" key="6">
    <source>
        <dbReference type="EMBL" id="CRK44663.1"/>
    </source>
</evidence>
<dbReference type="InterPro" id="IPR012943">
    <property type="entry name" value="Cnn_1N"/>
</dbReference>
<dbReference type="GO" id="GO:0005815">
    <property type="term" value="C:microtubule organizing center"/>
    <property type="evidence" value="ECO:0007669"/>
    <property type="project" value="InterPro"/>
</dbReference>
<evidence type="ECO:0000313" key="7">
    <source>
        <dbReference type="Proteomes" id="UP000045706"/>
    </source>
</evidence>
<evidence type="ECO:0000256" key="1">
    <source>
        <dbReference type="ARBA" id="ARBA00004496"/>
    </source>
</evidence>
<gene>
    <name evidence="6" type="ORF">BN1723_019512</name>
</gene>
<dbReference type="AlphaFoldDB" id="A0A0G4NE13"/>
<dbReference type="Pfam" id="PF07989">
    <property type="entry name" value="Cnn_1N"/>
    <property type="match status" value="1"/>
</dbReference>
<keyword evidence="3" id="KW-0175">Coiled coil</keyword>
<dbReference type="Proteomes" id="UP000045706">
    <property type="component" value="Unassembled WGS sequence"/>
</dbReference>
<feature type="region of interest" description="Disordered" evidence="4">
    <location>
        <begin position="46"/>
        <end position="76"/>
    </location>
</feature>
<sequence>MFLSDRLDKLSEEGVKEMISENVELKTSLAVVTRDNKALRRRVRELEKKLKEDEDRPSTARSGASSNDQTAHFFDHEANEREEELIYLRERVEEYVTEIERLKNDSISKEAEKRKLTEVVKSLGERTGENLGRQEEADVWKDLLEQETARREQADEDNKRMRD</sequence>
<feature type="domain" description="Centrosomin N-terminal motif 1" evidence="5">
    <location>
        <begin position="1"/>
        <end position="50"/>
    </location>
</feature>
<organism evidence="6 7">
    <name type="scientific">Verticillium longisporum</name>
    <name type="common">Verticillium dahliae var. longisporum</name>
    <dbReference type="NCBI Taxonomy" id="100787"/>
    <lineage>
        <taxon>Eukaryota</taxon>
        <taxon>Fungi</taxon>
        <taxon>Dikarya</taxon>
        <taxon>Ascomycota</taxon>
        <taxon>Pezizomycotina</taxon>
        <taxon>Sordariomycetes</taxon>
        <taxon>Hypocreomycetidae</taxon>
        <taxon>Glomerellales</taxon>
        <taxon>Plectosphaerellaceae</taxon>
        <taxon>Verticillium</taxon>
    </lineage>
</organism>
<comment type="subcellular location">
    <subcellularLocation>
        <location evidence="1">Cytoplasm</location>
    </subcellularLocation>
</comment>
<evidence type="ECO:0000256" key="4">
    <source>
        <dbReference type="SAM" id="MobiDB-lite"/>
    </source>
</evidence>
<name>A0A0G4NE13_VERLO</name>
<proteinExistence type="predicted"/>
<dbReference type="GO" id="GO:0005737">
    <property type="term" value="C:cytoplasm"/>
    <property type="evidence" value="ECO:0007669"/>
    <property type="project" value="UniProtKB-SubCell"/>
</dbReference>
<keyword evidence="2" id="KW-0963">Cytoplasm</keyword>
<reference evidence="7" key="1">
    <citation type="submission" date="2015-05" db="EMBL/GenBank/DDBJ databases">
        <authorList>
            <person name="Fogelqvist Johan"/>
        </authorList>
    </citation>
    <scope>NUCLEOTIDE SEQUENCE [LARGE SCALE GENOMIC DNA]</scope>
</reference>
<feature type="compositionally biased region" description="Basic and acidic residues" evidence="4">
    <location>
        <begin position="46"/>
        <end position="58"/>
    </location>
</feature>
<protein>
    <recommendedName>
        <fullName evidence="5">Centrosomin N-terminal motif 1 domain-containing protein</fullName>
    </recommendedName>
</protein>